<dbReference type="Gene3D" id="1.10.8.350">
    <property type="entry name" value="Bacterial muramidase"/>
    <property type="match status" value="1"/>
</dbReference>
<dbReference type="CDD" id="cd13399">
    <property type="entry name" value="Slt35-like"/>
    <property type="match status" value="1"/>
</dbReference>
<keyword evidence="2" id="KW-0378">Hydrolase</keyword>
<organism evidence="2">
    <name type="scientific">hydrothermal vent metagenome</name>
    <dbReference type="NCBI Taxonomy" id="652676"/>
    <lineage>
        <taxon>unclassified sequences</taxon>
        <taxon>metagenomes</taxon>
        <taxon>ecological metagenomes</taxon>
    </lineage>
</organism>
<sequence length="338" mass="39803">MKQLKIFLILILLFTIGLNAKDYTKNRVAKEFINMMVKEHHFKRSYLNTLFKNIKFQKRALSIFNPKYRKKVKKTINKYPKKGSWDIYEKVHLTDSKVKKGIEYLRSNRATFKKVYKKYGVPPEYITAIIGVESHYGYNRGKFPALDTLATLGFEENRRSKYFRYELKKLLLLSKSQGFNPKDVKSSYAGAIGLGQFMPSSYHYAVDFNGDGKKSMQTTSDAIAGIANYFKKNGWRKGEPVATRVSFTGNRFTAKKTGYNHKYSRNSLKGISPKFDEWKYNGKVRLIKLKRYYYDELWYGAENFYVITRYNHSSYYAMVIHQLAKRIRGGYWKKYGRF</sequence>
<name>A0A1W1BIE8_9ZZZZ</name>
<feature type="domain" description="Transglycosylase SLT" evidence="1">
    <location>
        <begin position="27"/>
        <end position="325"/>
    </location>
</feature>
<dbReference type="SUPFAM" id="SSF53955">
    <property type="entry name" value="Lysozyme-like"/>
    <property type="match status" value="1"/>
</dbReference>
<dbReference type="InterPro" id="IPR023346">
    <property type="entry name" value="Lysozyme-like_dom_sf"/>
</dbReference>
<dbReference type="FunFam" id="1.10.8.350:FF:000001">
    <property type="entry name" value="Lytic murein transglycosylase B"/>
    <property type="match status" value="1"/>
</dbReference>
<gene>
    <name evidence="2" type="ORF">MNB_SV-12-1525</name>
</gene>
<dbReference type="PANTHER" id="PTHR30163:SF9">
    <property type="entry name" value="MEMBRANE-BOUND LYTIC MUREIN TRANSGLYCOSYLASE B"/>
    <property type="match status" value="1"/>
</dbReference>
<dbReference type="AlphaFoldDB" id="A0A1W1BIE8"/>
<reference evidence="2" key="1">
    <citation type="submission" date="2016-10" db="EMBL/GenBank/DDBJ databases">
        <authorList>
            <person name="de Groot N.N."/>
        </authorList>
    </citation>
    <scope>NUCLEOTIDE SEQUENCE</scope>
</reference>
<dbReference type="GO" id="GO:0008933">
    <property type="term" value="F:peptidoglycan lytic transglycosylase activity"/>
    <property type="evidence" value="ECO:0007669"/>
    <property type="project" value="TreeGrafter"/>
</dbReference>
<dbReference type="GO" id="GO:0016798">
    <property type="term" value="F:hydrolase activity, acting on glycosyl bonds"/>
    <property type="evidence" value="ECO:0007669"/>
    <property type="project" value="UniProtKB-KW"/>
</dbReference>
<dbReference type="PANTHER" id="PTHR30163">
    <property type="entry name" value="MEMBRANE-BOUND LYTIC MUREIN TRANSGLYCOSYLASE B"/>
    <property type="match status" value="1"/>
</dbReference>
<accession>A0A1W1BIE8</accession>
<dbReference type="Pfam" id="PF13406">
    <property type="entry name" value="SLT_2"/>
    <property type="match status" value="1"/>
</dbReference>
<dbReference type="EC" id="3.2.1.-" evidence="2"/>
<dbReference type="NCBIfam" id="TIGR02282">
    <property type="entry name" value="MltB"/>
    <property type="match status" value="1"/>
</dbReference>
<dbReference type="Gene3D" id="1.10.530.10">
    <property type="match status" value="1"/>
</dbReference>
<proteinExistence type="predicted"/>
<dbReference type="GO" id="GO:0009253">
    <property type="term" value="P:peptidoglycan catabolic process"/>
    <property type="evidence" value="ECO:0007669"/>
    <property type="project" value="TreeGrafter"/>
</dbReference>
<keyword evidence="2" id="KW-0326">Glycosidase</keyword>
<dbReference type="InterPro" id="IPR031304">
    <property type="entry name" value="SLT_2"/>
</dbReference>
<evidence type="ECO:0000259" key="1">
    <source>
        <dbReference type="Pfam" id="PF13406"/>
    </source>
</evidence>
<evidence type="ECO:0000313" key="2">
    <source>
        <dbReference type="EMBL" id="SFV53283.1"/>
    </source>
</evidence>
<dbReference type="EMBL" id="FPHE01000040">
    <property type="protein sequence ID" value="SFV53283.1"/>
    <property type="molecule type" value="Genomic_DNA"/>
</dbReference>
<protein>
    <submittedName>
        <fullName evidence="2">Membrane-bound lytic murein transglycosylase B</fullName>
        <ecNumber evidence="2">3.2.1.-</ecNumber>
    </submittedName>
</protein>
<dbReference type="InterPro" id="IPR011757">
    <property type="entry name" value="Lytic_transglycosylase_MltB"/>
</dbReference>
<dbReference type="InterPro" id="IPR043426">
    <property type="entry name" value="MltB-like"/>
</dbReference>